<evidence type="ECO:0000259" key="2">
    <source>
        <dbReference type="Pfam" id="PF13649"/>
    </source>
</evidence>
<evidence type="ECO:0000256" key="1">
    <source>
        <dbReference type="ARBA" id="ARBA00022679"/>
    </source>
</evidence>
<evidence type="ECO:0000313" key="4">
    <source>
        <dbReference type="Proteomes" id="UP000184600"/>
    </source>
</evidence>
<gene>
    <name evidence="3" type="ORF">VQ7734_02548</name>
</gene>
<dbReference type="Pfam" id="PF13649">
    <property type="entry name" value="Methyltransf_25"/>
    <property type="match status" value="1"/>
</dbReference>
<dbReference type="Gene3D" id="3.40.50.150">
    <property type="entry name" value="Vaccinia Virus protein VP39"/>
    <property type="match status" value="1"/>
</dbReference>
<keyword evidence="3" id="KW-0830">Ubiquinone</keyword>
<protein>
    <submittedName>
        <fullName evidence="3">Bifunctional 3-demethylubiquinone-9 3-methyltransferase/ 2-octaprenyl-6-hydroxy phenol methylase</fullName>
    </submittedName>
</protein>
<name>A0A1M7YVT0_9VIBR</name>
<dbReference type="OrthoDB" id="9791837at2"/>
<keyword evidence="3" id="KW-0489">Methyltransferase</keyword>
<dbReference type="STRING" id="1117707.VQ7734_02548"/>
<dbReference type="GO" id="GO:0008168">
    <property type="term" value="F:methyltransferase activity"/>
    <property type="evidence" value="ECO:0007669"/>
    <property type="project" value="UniProtKB-KW"/>
</dbReference>
<evidence type="ECO:0000313" key="3">
    <source>
        <dbReference type="EMBL" id="SHO56779.1"/>
    </source>
</evidence>
<dbReference type="InterPro" id="IPR041698">
    <property type="entry name" value="Methyltransf_25"/>
</dbReference>
<dbReference type="EMBL" id="FRFG01000028">
    <property type="protein sequence ID" value="SHO56779.1"/>
    <property type="molecule type" value="Genomic_DNA"/>
</dbReference>
<sequence>MDNYFDVVARQWEHNPMRLERAQATADQIRQVNFSARKSLVDFGCGTGLLGVQLRGDFQQIHLADSSAEMLKVAQENVSVAGLTDIHTHRISRLTDLPAKYSAITTLMTLHHLADLKQFFTDACQVLEEKGMLMIADLYKEDGSFHDHHPGFDGHHGFDIPVLTAIAEGCGFQVRNAQQYYAVEKENKAGEMVSYPLFFFVAEKI</sequence>
<reference evidence="4" key="1">
    <citation type="submission" date="2016-12" db="EMBL/GenBank/DDBJ databases">
        <authorList>
            <person name="Rodrigo-Torres L."/>
            <person name="Arahal R.D."/>
            <person name="Lucena T."/>
        </authorList>
    </citation>
    <scope>NUCLEOTIDE SEQUENCE [LARGE SCALE GENOMIC DNA]</scope>
</reference>
<dbReference type="GO" id="GO:0032259">
    <property type="term" value="P:methylation"/>
    <property type="evidence" value="ECO:0007669"/>
    <property type="project" value="UniProtKB-KW"/>
</dbReference>
<organism evidence="3 4">
    <name type="scientific">Vibrio quintilis</name>
    <dbReference type="NCBI Taxonomy" id="1117707"/>
    <lineage>
        <taxon>Bacteria</taxon>
        <taxon>Pseudomonadati</taxon>
        <taxon>Pseudomonadota</taxon>
        <taxon>Gammaproteobacteria</taxon>
        <taxon>Vibrionales</taxon>
        <taxon>Vibrionaceae</taxon>
        <taxon>Vibrio</taxon>
    </lineage>
</organism>
<dbReference type="PANTHER" id="PTHR43861">
    <property type="entry name" value="TRANS-ACONITATE 2-METHYLTRANSFERASE-RELATED"/>
    <property type="match status" value="1"/>
</dbReference>
<dbReference type="RefSeq" id="WP_083601615.1">
    <property type="nucleotide sequence ID" value="NZ_AP024897.1"/>
</dbReference>
<dbReference type="SUPFAM" id="SSF53335">
    <property type="entry name" value="S-adenosyl-L-methionine-dependent methyltransferases"/>
    <property type="match status" value="1"/>
</dbReference>
<dbReference type="InterPro" id="IPR029063">
    <property type="entry name" value="SAM-dependent_MTases_sf"/>
</dbReference>
<dbReference type="Proteomes" id="UP000184600">
    <property type="component" value="Unassembled WGS sequence"/>
</dbReference>
<dbReference type="CDD" id="cd02440">
    <property type="entry name" value="AdoMet_MTases"/>
    <property type="match status" value="1"/>
</dbReference>
<dbReference type="PANTHER" id="PTHR43861:SF3">
    <property type="entry name" value="PUTATIVE (AFU_ORTHOLOGUE AFUA_2G14390)-RELATED"/>
    <property type="match status" value="1"/>
</dbReference>
<keyword evidence="4" id="KW-1185">Reference proteome</keyword>
<proteinExistence type="predicted"/>
<dbReference type="AlphaFoldDB" id="A0A1M7YVT0"/>
<accession>A0A1M7YVT0</accession>
<keyword evidence="1 3" id="KW-0808">Transferase</keyword>
<feature type="domain" description="Methyltransferase" evidence="2">
    <location>
        <begin position="41"/>
        <end position="131"/>
    </location>
</feature>